<dbReference type="Gene3D" id="3.50.50.60">
    <property type="entry name" value="FAD/NAD(P)-binding domain"/>
    <property type="match status" value="1"/>
</dbReference>
<sequence>MNFVLFPSSPAAAITNSAVSASFYVCPNVSFGPPLLKFSRRISCPLIGASAESQDSLPELVTETGVIVIGAGLSGLSAAAHLSARKIPFLLLEASDAVGGRVRTDKVDGFLLDRGFQIFITAYPEAKRMLDYEALDLQKFYSGALVYFNGEFHRVADPFRHFGDSLTTVANPIGNLTDKLLVGLNRITASRASDQEIFSAPEVTISETLKSIGFSDSIIDRFFRPFFGGVFFDKDLVTSSRLYDFIFKCLALGDNTLPANGIAAIPDQLSSKLPPDSVWFGAKVAKIDFPAGIVLEDGRTVKSQHGVILAVEEPEAVRLLEGRKPASKPGRSTVCLYFSADDAPIKEPILILNGSGEGLVNNMFFATNVAKSYGPAGKTLVSATLVGGYDQYQDEELEEMVRKELGGWFGSSTVGSWKHLRTYRIGFAQPDQRPPIGSRFKYRDPRVGAEIYICGDHVESATFDGALVSGRRAAEALIADKGL</sequence>
<dbReference type="InterPro" id="IPR036188">
    <property type="entry name" value="FAD/NAD-bd_sf"/>
</dbReference>
<dbReference type="SUPFAM" id="SSF51905">
    <property type="entry name" value="FAD/NAD(P)-binding domain"/>
    <property type="match status" value="1"/>
</dbReference>
<proteinExistence type="predicted"/>
<dbReference type="PANTHER" id="PTHR42841">
    <property type="entry name" value="AMINE OXIDASE"/>
    <property type="match status" value="1"/>
</dbReference>
<evidence type="ECO:0000259" key="1">
    <source>
        <dbReference type="Pfam" id="PF01593"/>
    </source>
</evidence>
<gene>
    <name evidence="2" type="ORF">NYM_LOCUS25407</name>
</gene>
<dbReference type="Pfam" id="PF01593">
    <property type="entry name" value="Amino_oxidase"/>
    <property type="match status" value="1"/>
</dbReference>
<name>A0A5K1FWN6_9MAGN</name>
<dbReference type="Gramene" id="NC8G0214830.1">
    <property type="protein sequence ID" value="NC8G0214830.1:cds"/>
    <property type="gene ID" value="NC8G0214830"/>
</dbReference>
<feature type="domain" description="Amine oxidase" evidence="1">
    <location>
        <begin position="73"/>
        <end position="478"/>
    </location>
</feature>
<dbReference type="EMBL" id="LR721786">
    <property type="protein sequence ID" value="VVW68249.1"/>
    <property type="molecule type" value="Genomic_DNA"/>
</dbReference>
<protein>
    <recommendedName>
        <fullName evidence="1">Amine oxidase domain-containing protein</fullName>
    </recommendedName>
</protein>
<dbReference type="OrthoDB" id="5046242at2759"/>
<dbReference type="OMA" id="RFFHLVW"/>
<organism evidence="2">
    <name type="scientific">Nymphaea colorata</name>
    <name type="common">pocket water lily</name>
    <dbReference type="NCBI Taxonomy" id="210225"/>
    <lineage>
        <taxon>Eukaryota</taxon>
        <taxon>Viridiplantae</taxon>
        <taxon>Streptophyta</taxon>
        <taxon>Embryophyta</taxon>
        <taxon>Tracheophyta</taxon>
        <taxon>Spermatophyta</taxon>
        <taxon>Magnoliopsida</taxon>
        <taxon>Nymphaeales</taxon>
        <taxon>Nymphaeaceae</taxon>
        <taxon>Nymphaea</taxon>
    </lineage>
</organism>
<reference evidence="2" key="1">
    <citation type="submission" date="2019-09" db="EMBL/GenBank/DDBJ databases">
        <authorList>
            <person name="Zhang L."/>
        </authorList>
    </citation>
    <scope>NUCLEOTIDE SEQUENCE</scope>
</reference>
<accession>A0A5K1FWN6</accession>
<evidence type="ECO:0000313" key="2">
    <source>
        <dbReference type="EMBL" id="VVW68249.1"/>
    </source>
</evidence>
<dbReference type="AlphaFoldDB" id="A0A5K1FWN6"/>
<dbReference type="GO" id="GO:0016491">
    <property type="term" value="F:oxidoreductase activity"/>
    <property type="evidence" value="ECO:0007669"/>
    <property type="project" value="InterPro"/>
</dbReference>
<dbReference type="InterPro" id="IPR002937">
    <property type="entry name" value="Amino_oxidase"/>
</dbReference>